<dbReference type="Proteomes" id="UP001174037">
    <property type="component" value="Unassembled WGS sequence"/>
</dbReference>
<evidence type="ECO:0000313" key="4">
    <source>
        <dbReference type="Proteomes" id="UP001152422"/>
    </source>
</evidence>
<comment type="caution">
    <text evidence="2">The sequence shown here is derived from an EMBL/GenBank/DDBJ whole genome shotgun (WGS) entry which is preliminary data.</text>
</comment>
<dbReference type="EMBL" id="JAMBQA010000002">
    <property type="protein sequence ID" value="MDG0845373.1"/>
    <property type="molecule type" value="Genomic_DNA"/>
</dbReference>
<reference evidence="2" key="1">
    <citation type="submission" date="2022-05" db="EMBL/GenBank/DDBJ databases">
        <title>Comparative genomics of Staphylococcus equorum isolates.</title>
        <authorList>
            <person name="Luelf R.H."/>
        </authorList>
    </citation>
    <scope>NUCLEOTIDE SEQUENCE</scope>
    <source>
        <strain evidence="2">TMW 2.2497</strain>
    </source>
</reference>
<sequence length="170" mass="20041">MENNKLLRLIPNFRFTDEYERQQLLHEYAKYFVWLFWGIMIISVADIWIEFYLHRIPILGILGFALIMILSLIMIIAIRSKKIDVVEAYSEESLKKEMKKVRNGSYIFAGMMFLIANFNQYILPFIIYSMLPEKSDILTNLFISIGCAIIAGLFVYTLGRRKVTRAYMDK</sequence>
<feature type="transmembrane region" description="Helical" evidence="1">
    <location>
        <begin position="137"/>
        <end position="158"/>
    </location>
</feature>
<dbReference type="KEGG" id="seqo:SE1039_23730"/>
<keyword evidence="4" id="KW-1185">Reference proteome</keyword>
<accession>A0A9X4L2U7</accession>
<keyword evidence="1" id="KW-0472">Membrane</keyword>
<keyword evidence="1" id="KW-0812">Transmembrane</keyword>
<reference evidence="3" key="3">
    <citation type="submission" date="2023-03" db="EMBL/GenBank/DDBJ databases">
        <authorList>
            <person name="Vazquez L."/>
            <person name="Rodriguez J."/>
            <person name="Mayo B."/>
            <person name="Florez A.B."/>
        </authorList>
    </citation>
    <scope>NUCLEOTIDE SEQUENCE</scope>
    <source>
        <strain evidence="3">5A3I</strain>
    </source>
</reference>
<gene>
    <name evidence="2" type="ORF">M4L89_03965</name>
    <name evidence="3" type="ORF">P1A27_01320</name>
</gene>
<dbReference type="RefSeq" id="WP_002511616.1">
    <property type="nucleotide sequence ID" value="NZ_CP013114.1"/>
</dbReference>
<keyword evidence="1" id="KW-1133">Transmembrane helix</keyword>
<organism evidence="2 4">
    <name type="scientific">Staphylococcus equorum</name>
    <dbReference type="NCBI Taxonomy" id="246432"/>
    <lineage>
        <taxon>Bacteria</taxon>
        <taxon>Bacillati</taxon>
        <taxon>Bacillota</taxon>
        <taxon>Bacilli</taxon>
        <taxon>Bacillales</taxon>
        <taxon>Staphylococcaceae</taxon>
        <taxon>Staphylococcus</taxon>
    </lineage>
</organism>
<evidence type="ECO:0008006" key="5">
    <source>
        <dbReference type="Google" id="ProtNLM"/>
    </source>
</evidence>
<evidence type="ECO:0000313" key="2">
    <source>
        <dbReference type="EMBL" id="MDG0845373.1"/>
    </source>
</evidence>
<feature type="transmembrane region" description="Helical" evidence="1">
    <location>
        <begin position="55"/>
        <end position="78"/>
    </location>
</feature>
<feature type="transmembrane region" description="Helical" evidence="1">
    <location>
        <begin position="31"/>
        <end position="49"/>
    </location>
</feature>
<name>A0A9X4L2U7_9STAP</name>
<feature type="transmembrane region" description="Helical" evidence="1">
    <location>
        <begin position="106"/>
        <end position="131"/>
    </location>
</feature>
<reference evidence="3" key="2">
    <citation type="journal article" date="2023" name="Int. J. Mol. Sci.">
        <title>Antibiotic Resistance/Susceptibility Profiles of Staphylococcus equorum Strains from Cheese, and Genome Analysis for Antibiotic Resistance Genes.</title>
        <authorList>
            <person name="Vazquez L."/>
            <person name="Srednik M.E."/>
            <person name="Rodriguez J."/>
            <person name="Florez A.B."/>
            <person name="Mayo B."/>
        </authorList>
    </citation>
    <scope>NUCLEOTIDE SEQUENCE</scope>
    <source>
        <strain evidence="3">5A3I</strain>
    </source>
</reference>
<proteinExistence type="predicted"/>
<evidence type="ECO:0000313" key="3">
    <source>
        <dbReference type="EMBL" id="MDK9864607.1"/>
    </source>
</evidence>
<protein>
    <recommendedName>
        <fullName evidence="5">DUF3278 domain-containing protein</fullName>
    </recommendedName>
</protein>
<dbReference type="EMBL" id="JARGCK010000001">
    <property type="protein sequence ID" value="MDK9864607.1"/>
    <property type="molecule type" value="Genomic_DNA"/>
</dbReference>
<dbReference type="AlphaFoldDB" id="A0A9X4L2U7"/>
<dbReference type="Proteomes" id="UP001152422">
    <property type="component" value="Unassembled WGS sequence"/>
</dbReference>
<evidence type="ECO:0000256" key="1">
    <source>
        <dbReference type="SAM" id="Phobius"/>
    </source>
</evidence>